<evidence type="ECO:0000256" key="3">
    <source>
        <dbReference type="SAM" id="Phobius"/>
    </source>
</evidence>
<dbReference type="PANTHER" id="PTHR31234:SF2">
    <property type="entry name" value="OS05G0199100 PROTEIN"/>
    <property type="match status" value="1"/>
</dbReference>
<evidence type="ECO:0000256" key="2">
    <source>
        <dbReference type="ARBA" id="ARBA00023136"/>
    </source>
</evidence>
<evidence type="ECO:0000313" key="4">
    <source>
        <dbReference type="EMBL" id="KAG8383504.1"/>
    </source>
</evidence>
<dbReference type="AlphaFoldDB" id="A0AAV6XKM8"/>
<evidence type="ECO:0008006" key="6">
    <source>
        <dbReference type="Google" id="ProtNLM"/>
    </source>
</evidence>
<dbReference type="GO" id="GO:0098542">
    <property type="term" value="P:defense response to other organism"/>
    <property type="evidence" value="ECO:0007669"/>
    <property type="project" value="InterPro"/>
</dbReference>
<dbReference type="InterPro" id="IPR044839">
    <property type="entry name" value="NDR1-like"/>
</dbReference>
<comment type="subcellular location">
    <subcellularLocation>
        <location evidence="1">Membrane</location>
    </subcellularLocation>
</comment>
<feature type="transmembrane region" description="Helical" evidence="3">
    <location>
        <begin position="69"/>
        <end position="95"/>
    </location>
</feature>
<keyword evidence="5" id="KW-1185">Reference proteome</keyword>
<comment type="caution">
    <text evidence="4">The sequence shown here is derived from an EMBL/GenBank/DDBJ whole genome shotgun (WGS) entry which is preliminary data.</text>
</comment>
<evidence type="ECO:0000313" key="5">
    <source>
        <dbReference type="Proteomes" id="UP000826271"/>
    </source>
</evidence>
<organism evidence="4 5">
    <name type="scientific">Buddleja alternifolia</name>
    <dbReference type="NCBI Taxonomy" id="168488"/>
    <lineage>
        <taxon>Eukaryota</taxon>
        <taxon>Viridiplantae</taxon>
        <taxon>Streptophyta</taxon>
        <taxon>Embryophyta</taxon>
        <taxon>Tracheophyta</taxon>
        <taxon>Spermatophyta</taxon>
        <taxon>Magnoliopsida</taxon>
        <taxon>eudicotyledons</taxon>
        <taxon>Gunneridae</taxon>
        <taxon>Pentapetalae</taxon>
        <taxon>asterids</taxon>
        <taxon>lamiids</taxon>
        <taxon>Lamiales</taxon>
        <taxon>Scrophulariaceae</taxon>
        <taxon>Buddlejeae</taxon>
        <taxon>Buddleja</taxon>
    </lineage>
</organism>
<dbReference type="PANTHER" id="PTHR31234">
    <property type="entry name" value="LATE EMBRYOGENESIS ABUNDANT (LEA) HYDROXYPROLINE-RICH GLYCOPROTEIN FAMILY"/>
    <property type="match status" value="1"/>
</dbReference>
<gene>
    <name evidence="4" type="ORF">BUALT_Bualt04G0020300</name>
</gene>
<protein>
    <recommendedName>
        <fullName evidence="6">Late embryogenesis abundant protein LEA-2 subgroup domain-containing protein</fullName>
    </recommendedName>
</protein>
<evidence type="ECO:0000256" key="1">
    <source>
        <dbReference type="ARBA" id="ARBA00004370"/>
    </source>
</evidence>
<dbReference type="EMBL" id="WHWC01000004">
    <property type="protein sequence ID" value="KAG8383504.1"/>
    <property type="molecule type" value="Genomic_DNA"/>
</dbReference>
<name>A0AAV6XKM8_9LAMI</name>
<proteinExistence type="predicted"/>
<dbReference type="GO" id="GO:0005886">
    <property type="term" value="C:plasma membrane"/>
    <property type="evidence" value="ECO:0007669"/>
    <property type="project" value="TreeGrafter"/>
</dbReference>
<keyword evidence="3" id="KW-0812">Transmembrane</keyword>
<sequence>MEERLPPPDGAPKDLHPPLLTAFPESLSTYIVQIPRDQVYRVPPPENARIVEEYHTRNPPEKQKRFRGIFFYVVIPVVLICILAGISIAIVRAALYSPKSPKLTVTQIQAKNLHSPEYDVTLRASNPNPRMSVTYRGPGTASLVFKNEKIGNGGIPRSIKENPNTAIDIPVVLLGKGIQVAAEIKKSLNGTAEKLMSLKVDVAVEINSWVKNERKDLSIACDFKVQNSLMHKTTKISFQDCRTEF</sequence>
<keyword evidence="3" id="KW-1133">Transmembrane helix</keyword>
<accession>A0AAV6XKM8</accession>
<keyword evidence="2 3" id="KW-0472">Membrane</keyword>
<dbReference type="Proteomes" id="UP000826271">
    <property type="component" value="Unassembled WGS sequence"/>
</dbReference>
<reference evidence="4" key="1">
    <citation type="submission" date="2019-10" db="EMBL/GenBank/DDBJ databases">
        <authorList>
            <person name="Zhang R."/>
            <person name="Pan Y."/>
            <person name="Wang J."/>
            <person name="Ma R."/>
            <person name="Yu S."/>
        </authorList>
    </citation>
    <scope>NUCLEOTIDE SEQUENCE</scope>
    <source>
        <strain evidence="4">LA-IB0</strain>
        <tissue evidence="4">Leaf</tissue>
    </source>
</reference>